<comment type="caution">
    <text evidence="2">The sequence shown here is derived from an EMBL/GenBank/DDBJ whole genome shotgun (WGS) entry which is preliminary data.</text>
</comment>
<feature type="compositionally biased region" description="Polar residues" evidence="1">
    <location>
        <begin position="8"/>
        <end position="39"/>
    </location>
</feature>
<protein>
    <submittedName>
        <fullName evidence="2">Uncharacterized protein</fullName>
    </submittedName>
</protein>
<organism evidence="2 3">
    <name type="scientific">Timema podura</name>
    <name type="common">Walking stick</name>
    <dbReference type="NCBI Taxonomy" id="61482"/>
    <lineage>
        <taxon>Eukaryota</taxon>
        <taxon>Metazoa</taxon>
        <taxon>Ecdysozoa</taxon>
        <taxon>Arthropoda</taxon>
        <taxon>Hexapoda</taxon>
        <taxon>Insecta</taxon>
        <taxon>Pterygota</taxon>
        <taxon>Neoptera</taxon>
        <taxon>Polyneoptera</taxon>
        <taxon>Phasmatodea</taxon>
        <taxon>Timematodea</taxon>
        <taxon>Timematoidea</taxon>
        <taxon>Timematidae</taxon>
        <taxon>Timema</taxon>
    </lineage>
</organism>
<dbReference type="Proteomes" id="UP001153148">
    <property type="component" value="Unassembled WGS sequence"/>
</dbReference>
<sequence length="118" mass="12441">SLKERPISPTNSGVIGPQSQAPGSVSMTSLPSPQTNLGSPMSVVAGVGPTQTPQALINQQGPTPQVSAGAVYRPNQNQFLICPHEAKLDPFPDLLLHRKILEVLVIEPETLVSVARNS</sequence>
<evidence type="ECO:0000313" key="3">
    <source>
        <dbReference type="Proteomes" id="UP001153148"/>
    </source>
</evidence>
<feature type="compositionally biased region" description="Polar residues" evidence="1">
    <location>
        <begin position="49"/>
        <end position="65"/>
    </location>
</feature>
<proteinExistence type="predicted"/>
<reference evidence="2" key="1">
    <citation type="submission" date="2021-03" db="EMBL/GenBank/DDBJ databases">
        <authorList>
            <person name="Tran Van P."/>
        </authorList>
    </citation>
    <scope>NUCLEOTIDE SEQUENCE</scope>
</reference>
<feature type="region of interest" description="Disordered" evidence="1">
    <location>
        <begin position="1"/>
        <end position="65"/>
    </location>
</feature>
<name>A0ABN7PGW8_TIMPD</name>
<accession>A0ABN7PGW8</accession>
<keyword evidence="3" id="KW-1185">Reference proteome</keyword>
<evidence type="ECO:0000313" key="2">
    <source>
        <dbReference type="EMBL" id="CAG2064690.1"/>
    </source>
</evidence>
<gene>
    <name evidence="2" type="ORF">TPAB3V08_LOCUS11635</name>
</gene>
<dbReference type="EMBL" id="CAJPIN010036212">
    <property type="protein sequence ID" value="CAG2064690.1"/>
    <property type="molecule type" value="Genomic_DNA"/>
</dbReference>
<evidence type="ECO:0000256" key="1">
    <source>
        <dbReference type="SAM" id="MobiDB-lite"/>
    </source>
</evidence>
<feature type="non-terminal residue" evidence="2">
    <location>
        <position position="1"/>
    </location>
</feature>